<comment type="caution">
    <text evidence="1">The sequence shown here is derived from an EMBL/GenBank/DDBJ whole genome shotgun (WGS) entry which is preliminary data.</text>
</comment>
<keyword evidence="2" id="KW-1185">Reference proteome</keyword>
<reference evidence="1" key="1">
    <citation type="submission" date="2021-09" db="EMBL/GenBank/DDBJ databases">
        <title>The genome of Mauremys mutica provides insights into the evolution of semi-aquatic lifestyle.</title>
        <authorList>
            <person name="Gong S."/>
            <person name="Gao Y."/>
        </authorList>
    </citation>
    <scope>NUCLEOTIDE SEQUENCE</scope>
    <source>
        <strain evidence="1">MM-2020</strain>
        <tissue evidence="1">Muscle</tissue>
    </source>
</reference>
<evidence type="ECO:0000313" key="1">
    <source>
        <dbReference type="EMBL" id="KAH1169727.1"/>
    </source>
</evidence>
<dbReference type="AlphaFoldDB" id="A0A9D3WZ32"/>
<organism evidence="1 2">
    <name type="scientific">Mauremys mutica</name>
    <name type="common">yellowpond turtle</name>
    <dbReference type="NCBI Taxonomy" id="74926"/>
    <lineage>
        <taxon>Eukaryota</taxon>
        <taxon>Metazoa</taxon>
        <taxon>Chordata</taxon>
        <taxon>Craniata</taxon>
        <taxon>Vertebrata</taxon>
        <taxon>Euteleostomi</taxon>
        <taxon>Archelosauria</taxon>
        <taxon>Testudinata</taxon>
        <taxon>Testudines</taxon>
        <taxon>Cryptodira</taxon>
        <taxon>Durocryptodira</taxon>
        <taxon>Testudinoidea</taxon>
        <taxon>Geoemydidae</taxon>
        <taxon>Geoemydinae</taxon>
        <taxon>Mauremys</taxon>
    </lineage>
</organism>
<dbReference type="Proteomes" id="UP000827986">
    <property type="component" value="Unassembled WGS sequence"/>
</dbReference>
<accession>A0A9D3WZ32</accession>
<sequence length="55" mass="6575">MEHLLYNTYYESEKKTSLLYKHQTSDQIFGESRRDCYQGYQGNEVTAFGEILLFE</sequence>
<gene>
    <name evidence="1" type="ORF">KIL84_000712</name>
</gene>
<evidence type="ECO:0000313" key="2">
    <source>
        <dbReference type="Proteomes" id="UP000827986"/>
    </source>
</evidence>
<proteinExistence type="predicted"/>
<protein>
    <submittedName>
        <fullName evidence="1">Uncharacterized protein</fullName>
    </submittedName>
</protein>
<dbReference type="EMBL" id="JAHDVG010000484">
    <property type="protein sequence ID" value="KAH1169727.1"/>
    <property type="molecule type" value="Genomic_DNA"/>
</dbReference>
<name>A0A9D3WZ32_9SAUR</name>